<evidence type="ECO:0000256" key="2">
    <source>
        <dbReference type="ARBA" id="ARBA00022738"/>
    </source>
</evidence>
<dbReference type="Proteomes" id="UP001526426">
    <property type="component" value="Unassembled WGS sequence"/>
</dbReference>
<dbReference type="PANTHER" id="PTHR12697">
    <property type="entry name" value="PBS LYASE HEAT-LIKE PROTEIN"/>
    <property type="match status" value="1"/>
</dbReference>
<evidence type="ECO:0000256" key="1">
    <source>
        <dbReference type="ARBA" id="ARBA00022549"/>
    </source>
</evidence>
<dbReference type="InterPro" id="IPR011989">
    <property type="entry name" value="ARM-like"/>
</dbReference>
<dbReference type="InterPro" id="IPR004155">
    <property type="entry name" value="PBS_lyase_HEAT"/>
</dbReference>
<dbReference type="Gene3D" id="1.25.10.10">
    <property type="entry name" value="Leucine-rich Repeat Variant"/>
    <property type="match status" value="2"/>
</dbReference>
<organism evidence="3 4">
    <name type="scientific">Spirulina subsalsa FACHB-351</name>
    <dbReference type="NCBI Taxonomy" id="234711"/>
    <lineage>
        <taxon>Bacteria</taxon>
        <taxon>Bacillati</taxon>
        <taxon>Cyanobacteriota</taxon>
        <taxon>Cyanophyceae</taxon>
        <taxon>Spirulinales</taxon>
        <taxon>Spirulinaceae</taxon>
        <taxon>Spirulina</taxon>
    </lineage>
</organism>
<keyword evidence="4" id="KW-1185">Reference proteome</keyword>
<keyword evidence="1" id="KW-0042">Antenna complex</keyword>
<dbReference type="SUPFAM" id="SSF48371">
    <property type="entry name" value="ARM repeat"/>
    <property type="match status" value="1"/>
</dbReference>
<accession>A0ABT3L4H0</accession>
<proteinExistence type="predicted"/>
<sequence length="271" mass="29410">MEQGVEGLTVEQAIANLQQTEDLGLRYYAAWWLGKFRVAQPEAIDTLLIALEDEADRSPDGGYPLRRNAARALGKLNEPRVVPALIHCLDCPDYYVREAAAQALEQLGDKSCVSALVNLLAGGVEAAVPVPGKPHLVQPYEAILEALGTLGARETVPLMQPFLTHPVVKVQLAAARALYQLTQEPQYGERLVQGLQADKLPLRRSALIDLGAVGYLPGADAIAQTLAENSLKVISLKGLLEFSLRDLPSSAETWEFSPESVHIMQLMDGLL</sequence>
<dbReference type="EMBL" id="JAIHOM010000036">
    <property type="protein sequence ID" value="MCW6036406.1"/>
    <property type="molecule type" value="Genomic_DNA"/>
</dbReference>
<evidence type="ECO:0000313" key="4">
    <source>
        <dbReference type="Proteomes" id="UP001526426"/>
    </source>
</evidence>
<dbReference type="Pfam" id="PF13646">
    <property type="entry name" value="HEAT_2"/>
    <property type="match status" value="2"/>
</dbReference>
<dbReference type="InterPro" id="IPR016024">
    <property type="entry name" value="ARM-type_fold"/>
</dbReference>
<keyword evidence="2" id="KW-0605">Phycobilisome</keyword>
<reference evidence="3 4" key="1">
    <citation type="submission" date="2021-08" db="EMBL/GenBank/DDBJ databases">
        <title>Draft genome sequence of Spirulina subsalsa with high tolerance to salinity and hype-accumulation of phycocyanin.</title>
        <authorList>
            <person name="Pei H."/>
            <person name="Jiang L."/>
        </authorList>
    </citation>
    <scope>NUCLEOTIDE SEQUENCE [LARGE SCALE GENOMIC DNA]</scope>
    <source>
        <strain evidence="3 4">FACHB-351</strain>
    </source>
</reference>
<gene>
    <name evidence="3" type="ORF">K4A83_09005</name>
</gene>
<dbReference type="PANTHER" id="PTHR12697:SF5">
    <property type="entry name" value="DEOXYHYPUSINE HYDROXYLASE"/>
    <property type="match status" value="1"/>
</dbReference>
<comment type="caution">
    <text evidence="3">The sequence shown here is derived from an EMBL/GenBank/DDBJ whole genome shotgun (WGS) entry which is preliminary data.</text>
</comment>
<dbReference type="RefSeq" id="WP_265264168.1">
    <property type="nucleotide sequence ID" value="NZ_JAIHOM010000036.1"/>
</dbReference>
<dbReference type="SMART" id="SM00567">
    <property type="entry name" value="EZ_HEAT"/>
    <property type="match status" value="5"/>
</dbReference>
<name>A0ABT3L4H0_9CYAN</name>
<evidence type="ECO:0000313" key="3">
    <source>
        <dbReference type="EMBL" id="MCW6036406.1"/>
    </source>
</evidence>
<protein>
    <submittedName>
        <fullName evidence="3">HEAT repeat domain-containing protein</fullName>
    </submittedName>
</protein>